<evidence type="ECO:0000256" key="1">
    <source>
        <dbReference type="ARBA" id="ARBA00001933"/>
    </source>
</evidence>
<keyword evidence="3 4" id="KW-0663">Pyridoxal phosphate</keyword>
<accession>A0A5C6C0E3</accession>
<dbReference type="Pfam" id="PF01053">
    <property type="entry name" value="Cys_Met_Meta_PP"/>
    <property type="match status" value="1"/>
</dbReference>
<comment type="similarity">
    <text evidence="2 5">Belongs to the trans-sulfuration enzymes family.</text>
</comment>
<reference evidence="6 7" key="1">
    <citation type="submission" date="2019-02" db="EMBL/GenBank/DDBJ databases">
        <title>Deep-cultivation of Planctomycetes and their phenomic and genomic characterization uncovers novel biology.</title>
        <authorList>
            <person name="Wiegand S."/>
            <person name="Jogler M."/>
            <person name="Boedeker C."/>
            <person name="Pinto D."/>
            <person name="Vollmers J."/>
            <person name="Rivas-Marin E."/>
            <person name="Kohn T."/>
            <person name="Peeters S.H."/>
            <person name="Heuer A."/>
            <person name="Rast P."/>
            <person name="Oberbeckmann S."/>
            <person name="Bunk B."/>
            <person name="Jeske O."/>
            <person name="Meyerdierks A."/>
            <person name="Storesund J.E."/>
            <person name="Kallscheuer N."/>
            <person name="Luecker S."/>
            <person name="Lage O.M."/>
            <person name="Pohl T."/>
            <person name="Merkel B.J."/>
            <person name="Hornburger P."/>
            <person name="Mueller R.-W."/>
            <person name="Bruemmer F."/>
            <person name="Labrenz M."/>
            <person name="Spormann A.M."/>
            <person name="Op Den Camp H."/>
            <person name="Overmann J."/>
            <person name="Amann R."/>
            <person name="Jetten M.S.M."/>
            <person name="Mascher T."/>
            <person name="Medema M.H."/>
            <person name="Devos D.P."/>
            <person name="Kaster A.-K."/>
            <person name="Ovreas L."/>
            <person name="Rohde M."/>
            <person name="Galperin M.Y."/>
            <person name="Jogler C."/>
        </authorList>
    </citation>
    <scope>NUCLEOTIDE SEQUENCE [LARGE SCALE GENOMIC DNA]</scope>
    <source>
        <strain evidence="6 7">Pla52o</strain>
    </source>
</reference>
<feature type="modified residue" description="N6-(pyridoxal phosphate)lysine" evidence="4">
    <location>
        <position position="224"/>
    </location>
</feature>
<dbReference type="PANTHER" id="PTHR11808">
    <property type="entry name" value="TRANS-SULFURATION ENZYME FAMILY MEMBER"/>
    <property type="match status" value="1"/>
</dbReference>
<dbReference type="CDD" id="cd00614">
    <property type="entry name" value="CGS_like"/>
    <property type="match status" value="1"/>
</dbReference>
<keyword evidence="6" id="KW-0456">Lyase</keyword>
<dbReference type="InterPro" id="IPR054542">
    <property type="entry name" value="Cys_met_metab_PP"/>
</dbReference>
<protein>
    <submittedName>
        <fullName evidence="6">Cystathionine beta-lyase</fullName>
        <ecNumber evidence="6">4.4.1.8</ecNumber>
    </submittedName>
</protein>
<evidence type="ECO:0000256" key="2">
    <source>
        <dbReference type="ARBA" id="ARBA00009077"/>
    </source>
</evidence>
<dbReference type="AlphaFoldDB" id="A0A5C6C0E3"/>
<comment type="cofactor">
    <cofactor evidence="1 5">
        <name>pyridoxal 5'-phosphate</name>
        <dbReference type="ChEBI" id="CHEBI:597326"/>
    </cofactor>
</comment>
<proteinExistence type="inferred from homology"/>
<dbReference type="FunFam" id="3.40.640.10:FF:000009">
    <property type="entry name" value="Cystathionine gamma-synthase homolog"/>
    <property type="match status" value="1"/>
</dbReference>
<dbReference type="PANTHER" id="PTHR11808:SF15">
    <property type="entry name" value="CYSTATHIONINE GAMMA-LYASE"/>
    <property type="match status" value="1"/>
</dbReference>
<organism evidence="6 7">
    <name type="scientific">Novipirellula galeiformis</name>
    <dbReference type="NCBI Taxonomy" id="2528004"/>
    <lineage>
        <taxon>Bacteria</taxon>
        <taxon>Pseudomonadati</taxon>
        <taxon>Planctomycetota</taxon>
        <taxon>Planctomycetia</taxon>
        <taxon>Pirellulales</taxon>
        <taxon>Pirellulaceae</taxon>
        <taxon>Novipirellula</taxon>
    </lineage>
</organism>
<dbReference type="Gene3D" id="3.40.640.10">
    <property type="entry name" value="Type I PLP-dependent aspartate aminotransferase-like (Major domain)"/>
    <property type="match status" value="1"/>
</dbReference>
<dbReference type="InterPro" id="IPR015424">
    <property type="entry name" value="PyrdxlP-dep_Trfase"/>
</dbReference>
<dbReference type="Proteomes" id="UP000316304">
    <property type="component" value="Unassembled WGS sequence"/>
</dbReference>
<dbReference type="GO" id="GO:0009086">
    <property type="term" value="P:methionine biosynthetic process"/>
    <property type="evidence" value="ECO:0007669"/>
    <property type="project" value="UniProtKB-ARBA"/>
</dbReference>
<dbReference type="GO" id="GO:0030170">
    <property type="term" value="F:pyridoxal phosphate binding"/>
    <property type="evidence" value="ECO:0007669"/>
    <property type="project" value="InterPro"/>
</dbReference>
<gene>
    <name evidence="6" type="primary">metC</name>
    <name evidence="6" type="ORF">Pla52o_48800</name>
</gene>
<dbReference type="InterPro" id="IPR000277">
    <property type="entry name" value="Cys/Met-Metab_PyrdxlP-dep_enz"/>
</dbReference>
<dbReference type="Gene3D" id="3.90.1150.10">
    <property type="entry name" value="Aspartate Aminotransferase, domain 1"/>
    <property type="match status" value="1"/>
</dbReference>
<evidence type="ECO:0000256" key="4">
    <source>
        <dbReference type="PIRSR" id="PIRSR001434-2"/>
    </source>
</evidence>
<dbReference type="InterPro" id="IPR015422">
    <property type="entry name" value="PyrdxlP-dep_Trfase_small"/>
</dbReference>
<dbReference type="PROSITE" id="PS00868">
    <property type="entry name" value="CYS_MET_METAB_PP"/>
    <property type="match status" value="1"/>
</dbReference>
<dbReference type="EC" id="4.4.1.8" evidence="6"/>
<dbReference type="PIRSF" id="PIRSF001434">
    <property type="entry name" value="CGS"/>
    <property type="match status" value="1"/>
</dbReference>
<dbReference type="GO" id="GO:0004123">
    <property type="term" value="F:cystathionine gamma-lyase activity"/>
    <property type="evidence" value="ECO:0007669"/>
    <property type="project" value="TreeGrafter"/>
</dbReference>
<dbReference type="FunFam" id="3.90.1150.10:FF:000033">
    <property type="entry name" value="Cystathionine gamma-synthase"/>
    <property type="match status" value="1"/>
</dbReference>
<dbReference type="GO" id="GO:0005737">
    <property type="term" value="C:cytoplasm"/>
    <property type="evidence" value="ECO:0007669"/>
    <property type="project" value="TreeGrafter"/>
</dbReference>
<dbReference type="InterPro" id="IPR015421">
    <property type="entry name" value="PyrdxlP-dep_Trfase_major"/>
</dbReference>
<sequence length="408" mass="43653">MGELPFAENLGVIHASIDFIMNHSDELKNADFRTRAIHVGNQIDPATGAVVPPIHLASTFRQPGAGQWGEFDYSRSGNPTRRNLETTVASLEGGCGALAFSSGMAAIHCVTMLLRSGDHVVAGCDLYGGAYRLLHKICDRSGIEVTLVDITDPAAVESAITDKTRLIWAETIGNPRLSIPNLGKLSEVAKANNCLIGVDNTFGTPALIRPLESGIDIVMHSATKYLGGHSDCLGGTLAVSDQALYDQLYYIQNATGAVLDPLSCFLISRGLKTLDLRVREQSATALRLSQWLQTHPRVKSVLYPGLASHPQHALAAEILSGGFGAMVTFELDADKEQTAKVCEATQLFHLAVSLGAVESLIEQPATMSHASYDAADREKFGITDGLIRLSVGLESFDDLKQDLSQAIG</sequence>
<dbReference type="GO" id="GO:0019343">
    <property type="term" value="P:cysteine biosynthetic process via cystathionine"/>
    <property type="evidence" value="ECO:0007669"/>
    <property type="project" value="TreeGrafter"/>
</dbReference>
<comment type="caution">
    <text evidence="6">The sequence shown here is derived from an EMBL/GenBank/DDBJ whole genome shotgun (WGS) entry which is preliminary data.</text>
</comment>
<keyword evidence="7" id="KW-1185">Reference proteome</keyword>
<evidence type="ECO:0000313" key="6">
    <source>
        <dbReference type="EMBL" id="TWU17665.1"/>
    </source>
</evidence>
<evidence type="ECO:0000313" key="7">
    <source>
        <dbReference type="Proteomes" id="UP000316304"/>
    </source>
</evidence>
<dbReference type="GO" id="GO:0019346">
    <property type="term" value="P:transsulfuration"/>
    <property type="evidence" value="ECO:0007669"/>
    <property type="project" value="InterPro"/>
</dbReference>
<dbReference type="EMBL" id="SJPT01000010">
    <property type="protein sequence ID" value="TWU17665.1"/>
    <property type="molecule type" value="Genomic_DNA"/>
</dbReference>
<evidence type="ECO:0000256" key="3">
    <source>
        <dbReference type="ARBA" id="ARBA00022898"/>
    </source>
</evidence>
<evidence type="ECO:0000256" key="5">
    <source>
        <dbReference type="RuleBase" id="RU362118"/>
    </source>
</evidence>
<name>A0A5C6C0E3_9BACT</name>
<dbReference type="GO" id="GO:0003962">
    <property type="term" value="F:cystathionine gamma-synthase activity"/>
    <property type="evidence" value="ECO:0007669"/>
    <property type="project" value="TreeGrafter"/>
</dbReference>
<dbReference type="SUPFAM" id="SSF53383">
    <property type="entry name" value="PLP-dependent transferases"/>
    <property type="match status" value="1"/>
</dbReference>